<dbReference type="EMBL" id="JACIHM010000001">
    <property type="protein sequence ID" value="MBB4444506.1"/>
    <property type="molecule type" value="Genomic_DNA"/>
</dbReference>
<comment type="caution">
    <text evidence="3">The sequence shown here is derived from an EMBL/GenBank/DDBJ whole genome shotgun (WGS) entry which is preliminary data.</text>
</comment>
<proteinExistence type="predicted"/>
<feature type="domain" description="Glycosyltransferase 61 catalytic" evidence="1">
    <location>
        <begin position="127"/>
        <end position="296"/>
    </location>
</feature>
<dbReference type="Proteomes" id="UP000520770">
    <property type="component" value="Unassembled WGS sequence"/>
</dbReference>
<evidence type="ECO:0000313" key="7">
    <source>
        <dbReference type="Proteomes" id="UP000576087"/>
    </source>
</evidence>
<dbReference type="Proteomes" id="UP000576087">
    <property type="component" value="Unassembled WGS sequence"/>
</dbReference>
<dbReference type="InterPro" id="IPR049625">
    <property type="entry name" value="Glyco_transf_61_cat"/>
</dbReference>
<dbReference type="AlphaFoldDB" id="A0A7W6TAS2"/>
<dbReference type="GO" id="GO:0016757">
    <property type="term" value="F:glycosyltransferase activity"/>
    <property type="evidence" value="ECO:0007669"/>
    <property type="project" value="InterPro"/>
</dbReference>
<dbReference type="EMBL" id="JACIGY010000001">
    <property type="protein sequence ID" value="MBB4409819.1"/>
    <property type="molecule type" value="Genomic_DNA"/>
</dbReference>
<evidence type="ECO:0000313" key="4">
    <source>
        <dbReference type="EMBL" id="MBB4444506.1"/>
    </source>
</evidence>
<evidence type="ECO:0000313" key="6">
    <source>
        <dbReference type="Proteomes" id="UP000524535"/>
    </source>
</evidence>
<evidence type="ECO:0000259" key="1">
    <source>
        <dbReference type="Pfam" id="PF04577"/>
    </source>
</evidence>
<keyword evidence="6" id="KW-1185">Reference proteome</keyword>
<reference evidence="5 6" key="1">
    <citation type="submission" date="2020-08" db="EMBL/GenBank/DDBJ databases">
        <title>Genomic Encyclopedia of Type Strains, Phase IV (KMG-V): Genome sequencing to study the core and pangenomes of soil and plant-associated prokaryotes.</title>
        <authorList>
            <person name="Whitman W."/>
        </authorList>
    </citation>
    <scope>NUCLEOTIDE SEQUENCE [LARGE SCALE GENOMIC DNA]</scope>
    <source>
        <strain evidence="3 6">SEMIA 444</strain>
        <strain evidence="2 5">SEMIA 448</strain>
        <strain evidence="4 7">SEMIA 452</strain>
    </source>
</reference>
<dbReference type="RefSeq" id="WP_183821757.1">
    <property type="nucleotide sequence ID" value="NZ_JACIGW010000001.1"/>
</dbReference>
<gene>
    <name evidence="3" type="ORF">GGE31_000290</name>
    <name evidence="2" type="ORF">GGE33_001495</name>
    <name evidence="4" type="ORF">GGE35_000288</name>
</gene>
<dbReference type="Pfam" id="PF04577">
    <property type="entry name" value="Glyco_transf_61"/>
    <property type="match status" value="1"/>
</dbReference>
<name>A0A7W6TAS2_9HYPH</name>
<dbReference type="EMBL" id="JACIGW010000001">
    <property type="protein sequence ID" value="MBB4347787.1"/>
    <property type="molecule type" value="Genomic_DNA"/>
</dbReference>
<organism evidence="3 6">
    <name type="scientific">Aliirhizobium cellulosilyticum</name>
    <dbReference type="NCBI Taxonomy" id="393664"/>
    <lineage>
        <taxon>Bacteria</taxon>
        <taxon>Pseudomonadati</taxon>
        <taxon>Pseudomonadota</taxon>
        <taxon>Alphaproteobacteria</taxon>
        <taxon>Hyphomicrobiales</taxon>
        <taxon>Rhizobiaceae</taxon>
        <taxon>Aliirhizobium</taxon>
    </lineage>
</organism>
<protein>
    <recommendedName>
        <fullName evidence="1">Glycosyltransferase 61 catalytic domain-containing protein</fullName>
    </recommendedName>
</protein>
<sequence length="357" mass="40169">MGFSHFKRTIAPVVYTIAEQIGYYRNWSRDERRFSRREAVNFSGEIPPMAGTEFNQYRLKYDIPRNVIGSASNVIYTAKGMGWVNGRLERRLSFQEVNLKHLLDKPSRPARRLERGTILQAQTPKTFGDWMSEHVSSLAIALNRLGTLDPLILPSHWLAKPYVKRDLARLGIEAIAIDEPVEIAQATVLSKTRPGHYWTAAETDNLRKALKVAPKPARPGSAIYLSRLGEKGEGPQRQMNNMLIEAAMTAAGVSIIRTAGRSLEEYLAAAGNAETVFADHGSAMYNLVYWQTKRVVELHSPDYWDGSFLMFADGLGIHDYHVWMVGETMTVDALRDRAVYLLEKPIDHNQAPIMLAG</sequence>
<evidence type="ECO:0000313" key="5">
    <source>
        <dbReference type="Proteomes" id="UP000520770"/>
    </source>
</evidence>
<evidence type="ECO:0000313" key="2">
    <source>
        <dbReference type="EMBL" id="MBB4347787.1"/>
    </source>
</evidence>
<dbReference type="Proteomes" id="UP000524535">
    <property type="component" value="Unassembled WGS sequence"/>
</dbReference>
<evidence type="ECO:0000313" key="3">
    <source>
        <dbReference type="EMBL" id="MBB4409819.1"/>
    </source>
</evidence>
<accession>A0A7W6TAS2</accession>